<reference evidence="5 6" key="1">
    <citation type="submission" date="2022-12" db="EMBL/GenBank/DDBJ databases">
        <title>Chromosome-level genome of Tegillarca granosa.</title>
        <authorList>
            <person name="Kim J."/>
        </authorList>
    </citation>
    <scope>NUCLEOTIDE SEQUENCE [LARGE SCALE GENOMIC DNA]</scope>
    <source>
        <strain evidence="5">Teg-2019</strain>
        <tissue evidence="5">Adductor muscle</tissue>
    </source>
</reference>
<dbReference type="Gene3D" id="3.40.50.720">
    <property type="entry name" value="NAD(P)-binding Rossmann-like Domain"/>
    <property type="match status" value="2"/>
</dbReference>
<accession>A0ABQ9EB49</accession>
<keyword evidence="3" id="KW-0521">NADP</keyword>
<evidence type="ECO:0000256" key="1">
    <source>
        <dbReference type="ARBA" id="ARBA00006484"/>
    </source>
</evidence>
<dbReference type="PANTHER" id="PTHR44252:SF3">
    <property type="entry name" value="D-ERYTHRULOSE REDUCTASE-RELATED"/>
    <property type="match status" value="1"/>
</dbReference>
<comment type="subunit">
    <text evidence="2">Homotetramer.</text>
</comment>
<keyword evidence="4" id="KW-0560">Oxidoreductase</keyword>
<dbReference type="EMBL" id="JARBDR010000917">
    <property type="protein sequence ID" value="KAJ8302557.1"/>
    <property type="molecule type" value="Genomic_DNA"/>
</dbReference>
<proteinExistence type="inferred from homology"/>
<dbReference type="PROSITE" id="PS00061">
    <property type="entry name" value="ADH_SHORT"/>
    <property type="match status" value="2"/>
</dbReference>
<dbReference type="InterPro" id="IPR051737">
    <property type="entry name" value="L-xylulose/Carbonyl_redctase"/>
</dbReference>
<dbReference type="SUPFAM" id="SSF51735">
    <property type="entry name" value="NAD(P)-binding Rossmann-fold domains"/>
    <property type="match status" value="2"/>
</dbReference>
<dbReference type="NCBIfam" id="NF005559">
    <property type="entry name" value="PRK07231.1"/>
    <property type="match status" value="1"/>
</dbReference>
<organism evidence="5 6">
    <name type="scientific">Tegillarca granosa</name>
    <name type="common">Malaysian cockle</name>
    <name type="synonym">Anadara granosa</name>
    <dbReference type="NCBI Taxonomy" id="220873"/>
    <lineage>
        <taxon>Eukaryota</taxon>
        <taxon>Metazoa</taxon>
        <taxon>Spiralia</taxon>
        <taxon>Lophotrochozoa</taxon>
        <taxon>Mollusca</taxon>
        <taxon>Bivalvia</taxon>
        <taxon>Autobranchia</taxon>
        <taxon>Pteriomorphia</taxon>
        <taxon>Arcoida</taxon>
        <taxon>Arcoidea</taxon>
        <taxon>Arcidae</taxon>
        <taxon>Tegillarca</taxon>
    </lineage>
</organism>
<dbReference type="PRINTS" id="PR00080">
    <property type="entry name" value="SDRFAMILY"/>
</dbReference>
<dbReference type="PANTHER" id="PTHR44252">
    <property type="entry name" value="D-ERYTHRULOSE REDUCTASE"/>
    <property type="match status" value="1"/>
</dbReference>
<evidence type="ECO:0000313" key="5">
    <source>
        <dbReference type="EMBL" id="KAJ8302557.1"/>
    </source>
</evidence>
<dbReference type="Proteomes" id="UP001217089">
    <property type="component" value="Unassembled WGS sequence"/>
</dbReference>
<comment type="similarity">
    <text evidence="1">Belongs to the short-chain dehydrogenases/reductases (SDR) family.</text>
</comment>
<protein>
    <submittedName>
        <fullName evidence="5">Uncharacterized protein</fullName>
    </submittedName>
</protein>
<evidence type="ECO:0000256" key="2">
    <source>
        <dbReference type="ARBA" id="ARBA00011881"/>
    </source>
</evidence>
<comment type="caution">
    <text evidence="5">The sequence shown here is derived from an EMBL/GenBank/DDBJ whole genome shotgun (WGS) entry which is preliminary data.</text>
</comment>
<name>A0ABQ9EB49_TEGGR</name>
<gene>
    <name evidence="5" type="ORF">KUTeg_018953</name>
</gene>
<evidence type="ECO:0000256" key="3">
    <source>
        <dbReference type="ARBA" id="ARBA00022857"/>
    </source>
</evidence>
<evidence type="ECO:0000256" key="4">
    <source>
        <dbReference type="ARBA" id="ARBA00023002"/>
    </source>
</evidence>
<dbReference type="Pfam" id="PF13561">
    <property type="entry name" value="adh_short_C2"/>
    <property type="match status" value="2"/>
</dbReference>
<dbReference type="InterPro" id="IPR020904">
    <property type="entry name" value="Sc_DH/Rdtase_CS"/>
</dbReference>
<dbReference type="InterPro" id="IPR002347">
    <property type="entry name" value="SDR_fam"/>
</dbReference>
<keyword evidence="6" id="KW-1185">Reference proteome</keyword>
<evidence type="ECO:0000313" key="6">
    <source>
        <dbReference type="Proteomes" id="UP001217089"/>
    </source>
</evidence>
<dbReference type="InterPro" id="IPR036291">
    <property type="entry name" value="NAD(P)-bd_dom_sf"/>
</dbReference>
<dbReference type="CDD" id="cd05233">
    <property type="entry name" value="SDR_c"/>
    <property type="match status" value="1"/>
</dbReference>
<dbReference type="PRINTS" id="PR00081">
    <property type="entry name" value="GDHRDH"/>
</dbReference>
<sequence length="453" mass="48775">MCERFYGKRAIVTGASRGIGRGIAEALSKEGAKVWNLDLNNVDIPGIITVQVDLRDQSAVEKVFNEIGEIDYLVNNAGILPPKTSFLDTSKDTLADVIDTNLKAPMFISQIVVRYMIEKGNGGSIVNIASIVALQPMKYLGAYGISKAGLSMMTKVMALELGQHKIRVNSVCPTAVSTELSKPFLEDPTFFDPLMARLPLGRIGQIPDVASAVLFLLSDDASMITGSDLTVDGGASRGIGREIAEALSKEGAKVWNLDLNNVAVEKVLNEIGEVDYLVNNAGISPPQTSFLDISKDTLADVIDTNLKAPMFISQIVVRYMIKKGNGGSIVNIASTIGLRPMKYLGAYGISKAGLSMMTRVMALELGQHKIRVNTVCPTSVVTELSKPFLDDPTFFDPLMARHPLRKIGQITDVASAVLFLLSDDASVITGSDLPVDGVCDIDNETISKLNFLF</sequence>